<sequence>MNFKSLIKRAEDVDKEFQELQSDLAEAFEDVLKDDERPPSEEDTVAGQELVASDENPPPPEEHPDAASSRLTPHTQTRLAALEAVAGLFRDGQGHLQEIEAKLAEIATAHHMTREVLNVFHRDVLRSNELELANLALTTERKALSEQLLDAARKQRERDGAAEAWQQREASLVQDREQLRSALAAVRLELVEMGNEAARRETEFGEIVKALTAKTVEVDRRGAENKLLREKQVGLSVDLEQAQKREAEARHKFDEFAATHASETAHIAELMAQLGNHEKEETRLQKALEATQAKLAETVEAARIAESDSTAELARSQAEMRGLRAEIQELQSRLDKASTDNGEATAEITRLKTQLNDAVTERQIAEKRLAVLKDESEADKKNLSEVSTNLSRLSLQQASEQIQLDIQKQECEDLRAEVEALNARIRELLPYERLHRVTDARSRKDAAPQTNGIIAEAARPVARRVSRRNMRANAG</sequence>
<feature type="coiled-coil region" evidence="1">
    <location>
        <begin position="3"/>
        <end position="30"/>
    </location>
</feature>
<feature type="compositionally biased region" description="Basic and acidic residues" evidence="2">
    <location>
        <begin position="31"/>
        <end position="40"/>
    </location>
</feature>
<evidence type="ECO:0000256" key="2">
    <source>
        <dbReference type="SAM" id="MobiDB-lite"/>
    </source>
</evidence>
<comment type="caution">
    <text evidence="3">The sequence shown here is derived from an EMBL/GenBank/DDBJ whole genome shotgun (WGS) entry which is preliminary data.</text>
</comment>
<name>A0ABU8KDL8_9HYPH</name>
<dbReference type="Gene3D" id="1.20.5.1160">
    <property type="entry name" value="Vasodilator-stimulated phosphoprotein"/>
    <property type="match status" value="1"/>
</dbReference>
<dbReference type="RefSeq" id="WP_337094147.1">
    <property type="nucleotide sequence ID" value="NZ_JAPYKO010000011.1"/>
</dbReference>
<evidence type="ECO:0000313" key="4">
    <source>
        <dbReference type="Proteomes" id="UP001366503"/>
    </source>
</evidence>
<feature type="region of interest" description="Disordered" evidence="2">
    <location>
        <begin position="31"/>
        <end position="72"/>
    </location>
</feature>
<dbReference type="EMBL" id="JAPYKO010000011">
    <property type="protein sequence ID" value="MEI9403797.1"/>
    <property type="molecule type" value="Genomic_DNA"/>
</dbReference>
<keyword evidence="1" id="KW-0175">Coiled coil</keyword>
<organism evidence="3 4">
    <name type="scientific">Mesorhizobium argentiipisi</name>
    <dbReference type="NCBI Taxonomy" id="3015175"/>
    <lineage>
        <taxon>Bacteria</taxon>
        <taxon>Pseudomonadati</taxon>
        <taxon>Pseudomonadota</taxon>
        <taxon>Alphaproteobacteria</taxon>
        <taxon>Hyphomicrobiales</taxon>
        <taxon>Phyllobacteriaceae</taxon>
        <taxon>Mesorhizobium</taxon>
    </lineage>
</organism>
<gene>
    <name evidence="3" type="ORF">O7A05_16720</name>
</gene>
<dbReference type="Proteomes" id="UP001366503">
    <property type="component" value="Unassembled WGS sequence"/>
</dbReference>
<evidence type="ECO:0008006" key="5">
    <source>
        <dbReference type="Google" id="ProtNLM"/>
    </source>
</evidence>
<protein>
    <recommendedName>
        <fullName evidence="5">Crescentin coiled-coil domain-containing protein</fullName>
    </recommendedName>
</protein>
<reference evidence="3 4" key="1">
    <citation type="submission" date="2022-12" db="EMBL/GenBank/DDBJ databases">
        <authorList>
            <person name="Muema E."/>
        </authorList>
    </citation>
    <scope>NUCLEOTIDE SEQUENCE [LARGE SCALE GENOMIC DNA]</scope>
    <source>
        <strain evidence="4">1330</strain>
    </source>
</reference>
<accession>A0ABU8KDL8</accession>
<evidence type="ECO:0000256" key="1">
    <source>
        <dbReference type="SAM" id="Coils"/>
    </source>
</evidence>
<proteinExistence type="predicted"/>
<feature type="coiled-coil region" evidence="1">
    <location>
        <begin position="267"/>
        <end position="424"/>
    </location>
</feature>
<evidence type="ECO:0000313" key="3">
    <source>
        <dbReference type="EMBL" id="MEI9403797.1"/>
    </source>
</evidence>
<keyword evidence="4" id="KW-1185">Reference proteome</keyword>